<evidence type="ECO:0000256" key="7">
    <source>
        <dbReference type="SAM" id="MobiDB-lite"/>
    </source>
</evidence>
<keyword evidence="4" id="KW-0804">Transcription</keyword>
<dbReference type="InterPro" id="IPR001138">
    <property type="entry name" value="Zn2Cys6_DnaBD"/>
</dbReference>
<evidence type="ECO:0000313" key="10">
    <source>
        <dbReference type="EMBL" id="KAH6889125.1"/>
    </source>
</evidence>
<keyword evidence="3" id="KW-0805">Transcription regulation</keyword>
<dbReference type="PANTHER" id="PTHR47660:SF2">
    <property type="entry name" value="TRANSCRIPTION FACTOR WITH C2H2 AND ZN(2)-CYS(6) DNA BINDING DOMAIN (EUROFUNG)"/>
    <property type="match status" value="1"/>
</dbReference>
<dbReference type="GO" id="GO:0008270">
    <property type="term" value="F:zinc ion binding"/>
    <property type="evidence" value="ECO:0007669"/>
    <property type="project" value="UniProtKB-KW"/>
</dbReference>
<evidence type="ECO:0000256" key="3">
    <source>
        <dbReference type="ARBA" id="ARBA00023015"/>
    </source>
</evidence>
<dbReference type="Proteomes" id="UP000777438">
    <property type="component" value="Unassembled WGS sequence"/>
</dbReference>
<evidence type="ECO:0000259" key="9">
    <source>
        <dbReference type="PROSITE" id="PS50157"/>
    </source>
</evidence>
<sequence>MSSQEYSGSYHSRPRPDLRCHTCDRDFSRPSHLRRHNRIHQPSERKQKIACDKCHSTFSRRDVLFRHMRTAHQLDYVTPTNQQRSCNRCVRRKLKCDRNLPCAACAQSKTAGPCEYPSIDELYDPGFQPEFQIVEPGHDHSIENPPTGKKPRRKKKGNNATSSAQDEQSDFIMRSAQTDQSDFSTTSPETYSTFGQPVDPLLLEADDFSPIFSSEPAFTEENAMFGSSLNNGVQFDFRCSGFNWLDFDAPDVELAINHVVSEVGNPTSDVFSGLAPDNHAPPMSGTQQRASILPWPFEHGHDAGTTRCHLPPLREVLQESLQASPGAQVSALEGLVQVLSEKNLPRPDDVADPTILMGIHLLKKLLDVYFANFQLIQPIFHIPTWSSEDCPTMLLAAMACLGAVLSSEPNAAELSSSISDFCNPIISWMGASDTANYSDTSYLASLCLHQIYSLGSGNRQLYQNADRTRGVLFGSLRGLGLLKTRPSVQGDIDMNSPYFIPTNQASLDADWLAWASREREVRIAWASFEYDCSLCTLTSRRGAVDVSELPPKLPCMDALWEAPSSYAWAALKSRMIPNALGVSVSSVISAAIAGTPILENISTWGKRLCGQVIGRLLWDLKQLELVSTTEYFGLSSLSTGQKQSKESLLEALNRLLETMNNPIYTADLVSYNISSLLCHYSHLYTADDIMDMIIYIVHSVVSRGSGQDPGVSMARRRLVSAFENDPRRARKLVWHAGQIVAVANEYLVSAPCEIMRLFMSYIFIVAFAQHYPRLERPATTFKVRLDVPNHHPDQMQAVEEWIQFGGRARIGSAEDILADGAVKTIVQDAQAMLQRLRSWGLAEKFAKILQSFENSGGY</sequence>
<dbReference type="EMBL" id="JAGPYM010000011">
    <property type="protein sequence ID" value="KAH6889125.1"/>
    <property type="molecule type" value="Genomic_DNA"/>
</dbReference>
<dbReference type="Gene3D" id="4.10.240.10">
    <property type="entry name" value="Zn(2)-C6 fungal-type DNA-binding domain"/>
    <property type="match status" value="1"/>
</dbReference>
<dbReference type="SMART" id="SM00355">
    <property type="entry name" value="ZnF_C2H2"/>
    <property type="match status" value="2"/>
</dbReference>
<accession>A0A9P8W329</accession>
<evidence type="ECO:0000256" key="6">
    <source>
        <dbReference type="PROSITE-ProRule" id="PRU00042"/>
    </source>
</evidence>
<dbReference type="AlphaFoldDB" id="A0A9P8W329"/>
<dbReference type="PROSITE" id="PS50157">
    <property type="entry name" value="ZINC_FINGER_C2H2_2"/>
    <property type="match status" value="2"/>
</dbReference>
<dbReference type="PANTHER" id="PTHR47660">
    <property type="entry name" value="TRANSCRIPTION FACTOR WITH C2H2 AND ZN(2)-CYS(6) DNA BINDING DOMAIN (EUROFUNG)-RELATED-RELATED"/>
    <property type="match status" value="1"/>
</dbReference>
<dbReference type="SUPFAM" id="SSF57667">
    <property type="entry name" value="beta-beta-alpha zinc fingers"/>
    <property type="match status" value="1"/>
</dbReference>
<dbReference type="CDD" id="cd12148">
    <property type="entry name" value="fungal_TF_MHR"/>
    <property type="match status" value="1"/>
</dbReference>
<dbReference type="Pfam" id="PF04082">
    <property type="entry name" value="Fungal_trans"/>
    <property type="match status" value="1"/>
</dbReference>
<keyword evidence="1" id="KW-0479">Metal-binding</keyword>
<feature type="domain" description="C2H2-type" evidence="9">
    <location>
        <begin position="18"/>
        <end position="45"/>
    </location>
</feature>
<proteinExistence type="predicted"/>
<evidence type="ECO:0000256" key="5">
    <source>
        <dbReference type="ARBA" id="ARBA00023242"/>
    </source>
</evidence>
<dbReference type="OrthoDB" id="1405595at2759"/>
<dbReference type="GO" id="GO:0006351">
    <property type="term" value="P:DNA-templated transcription"/>
    <property type="evidence" value="ECO:0007669"/>
    <property type="project" value="InterPro"/>
</dbReference>
<dbReference type="CDD" id="cd00067">
    <property type="entry name" value="GAL4"/>
    <property type="match status" value="1"/>
</dbReference>
<dbReference type="GO" id="GO:0000981">
    <property type="term" value="F:DNA-binding transcription factor activity, RNA polymerase II-specific"/>
    <property type="evidence" value="ECO:0007669"/>
    <property type="project" value="InterPro"/>
</dbReference>
<keyword evidence="6" id="KW-0863">Zinc-finger</keyword>
<organism evidence="10 11">
    <name type="scientific">Thelonectria olida</name>
    <dbReference type="NCBI Taxonomy" id="1576542"/>
    <lineage>
        <taxon>Eukaryota</taxon>
        <taxon>Fungi</taxon>
        <taxon>Dikarya</taxon>
        <taxon>Ascomycota</taxon>
        <taxon>Pezizomycotina</taxon>
        <taxon>Sordariomycetes</taxon>
        <taxon>Hypocreomycetidae</taxon>
        <taxon>Hypocreales</taxon>
        <taxon>Nectriaceae</taxon>
        <taxon>Thelonectria</taxon>
    </lineage>
</organism>
<dbReference type="InterPro" id="IPR013087">
    <property type="entry name" value="Znf_C2H2_type"/>
</dbReference>
<dbReference type="PROSITE" id="PS00028">
    <property type="entry name" value="ZINC_FINGER_C2H2_1"/>
    <property type="match status" value="2"/>
</dbReference>
<dbReference type="PROSITE" id="PS50048">
    <property type="entry name" value="ZN2_CY6_FUNGAL_2"/>
    <property type="match status" value="1"/>
</dbReference>
<gene>
    <name evidence="10" type="ORF">B0T10DRAFT_47172</name>
</gene>
<dbReference type="Pfam" id="PF00172">
    <property type="entry name" value="Zn_clus"/>
    <property type="match status" value="1"/>
</dbReference>
<feature type="region of interest" description="Disordered" evidence="7">
    <location>
        <begin position="130"/>
        <end position="196"/>
    </location>
</feature>
<keyword evidence="2" id="KW-0862">Zinc</keyword>
<keyword evidence="5" id="KW-0539">Nucleus</keyword>
<evidence type="ECO:0000313" key="11">
    <source>
        <dbReference type="Proteomes" id="UP000777438"/>
    </source>
</evidence>
<dbReference type="GO" id="GO:0003677">
    <property type="term" value="F:DNA binding"/>
    <property type="evidence" value="ECO:0007669"/>
    <property type="project" value="InterPro"/>
</dbReference>
<reference evidence="10 11" key="1">
    <citation type="journal article" date="2021" name="Nat. Commun.">
        <title>Genetic determinants of endophytism in the Arabidopsis root mycobiome.</title>
        <authorList>
            <person name="Mesny F."/>
            <person name="Miyauchi S."/>
            <person name="Thiergart T."/>
            <person name="Pickel B."/>
            <person name="Atanasova L."/>
            <person name="Karlsson M."/>
            <person name="Huettel B."/>
            <person name="Barry K.W."/>
            <person name="Haridas S."/>
            <person name="Chen C."/>
            <person name="Bauer D."/>
            <person name="Andreopoulos W."/>
            <person name="Pangilinan J."/>
            <person name="LaButti K."/>
            <person name="Riley R."/>
            <person name="Lipzen A."/>
            <person name="Clum A."/>
            <person name="Drula E."/>
            <person name="Henrissat B."/>
            <person name="Kohler A."/>
            <person name="Grigoriev I.V."/>
            <person name="Martin F.M."/>
            <person name="Hacquard S."/>
        </authorList>
    </citation>
    <scope>NUCLEOTIDE SEQUENCE [LARGE SCALE GENOMIC DNA]</scope>
    <source>
        <strain evidence="10 11">MPI-CAGE-CH-0241</strain>
    </source>
</reference>
<protein>
    <submittedName>
        <fullName evidence="10">Fungal-specific transcription factor domain-containing protein</fullName>
    </submittedName>
</protein>
<dbReference type="InterPro" id="IPR036236">
    <property type="entry name" value="Znf_C2H2_sf"/>
</dbReference>
<feature type="compositionally biased region" description="Polar residues" evidence="7">
    <location>
        <begin position="175"/>
        <end position="195"/>
    </location>
</feature>
<name>A0A9P8W329_9HYPO</name>
<evidence type="ECO:0000259" key="8">
    <source>
        <dbReference type="PROSITE" id="PS50048"/>
    </source>
</evidence>
<evidence type="ECO:0000256" key="2">
    <source>
        <dbReference type="ARBA" id="ARBA00022833"/>
    </source>
</evidence>
<dbReference type="InterPro" id="IPR007219">
    <property type="entry name" value="XnlR_reg_dom"/>
</dbReference>
<dbReference type="InterPro" id="IPR036864">
    <property type="entry name" value="Zn2-C6_fun-type_DNA-bd_sf"/>
</dbReference>
<feature type="domain" description="Zn(2)-C6 fungal-type" evidence="8">
    <location>
        <begin position="85"/>
        <end position="116"/>
    </location>
</feature>
<comment type="caution">
    <text evidence="10">The sequence shown here is derived from an EMBL/GenBank/DDBJ whole genome shotgun (WGS) entry which is preliminary data.</text>
</comment>
<keyword evidence="11" id="KW-1185">Reference proteome</keyword>
<dbReference type="Pfam" id="PF00096">
    <property type="entry name" value="zf-C2H2"/>
    <property type="match status" value="2"/>
</dbReference>
<dbReference type="Gene3D" id="3.30.160.60">
    <property type="entry name" value="Classic Zinc Finger"/>
    <property type="match status" value="1"/>
</dbReference>
<dbReference type="SMART" id="SM00066">
    <property type="entry name" value="GAL4"/>
    <property type="match status" value="1"/>
</dbReference>
<evidence type="ECO:0000256" key="4">
    <source>
        <dbReference type="ARBA" id="ARBA00023163"/>
    </source>
</evidence>
<evidence type="ECO:0000256" key="1">
    <source>
        <dbReference type="ARBA" id="ARBA00022723"/>
    </source>
</evidence>
<feature type="domain" description="C2H2-type" evidence="9">
    <location>
        <begin position="49"/>
        <end position="72"/>
    </location>
</feature>
<dbReference type="SUPFAM" id="SSF57701">
    <property type="entry name" value="Zn2/Cys6 DNA-binding domain"/>
    <property type="match status" value="1"/>
</dbReference>